<evidence type="ECO:0000259" key="7">
    <source>
        <dbReference type="PROSITE" id="PS50113"/>
    </source>
</evidence>
<dbReference type="OrthoDB" id="9124519at2"/>
<evidence type="ECO:0000313" key="9">
    <source>
        <dbReference type="Proteomes" id="UP000290545"/>
    </source>
</evidence>
<dbReference type="NCBIfam" id="TIGR00229">
    <property type="entry name" value="sensory_box"/>
    <property type="match status" value="1"/>
</dbReference>
<proteinExistence type="predicted"/>
<dbReference type="SUPFAM" id="SSF55785">
    <property type="entry name" value="PYP-like sensor domain (PAS domain)"/>
    <property type="match status" value="1"/>
</dbReference>
<dbReference type="Pfam" id="PF08447">
    <property type="entry name" value="PAS_3"/>
    <property type="match status" value="1"/>
</dbReference>
<dbReference type="PANTHER" id="PTHR43304:SF1">
    <property type="entry name" value="PAC DOMAIN-CONTAINING PROTEIN"/>
    <property type="match status" value="1"/>
</dbReference>
<sequence length="397" mass="45698">MPMPTALPFIENNMEHFTLEEIDVHDNEAYLQFGTWSYTIGKPVITWSDGMYLLFGYDPVQDKPALLVNHDLYYSHMFPEDIERAKKINASFNEYPGRYGWEFRIRDRQGRIKTLETNARIIRDNKGALLRVVGTTRDITDLRSYQEGLEGKIMELNRSNKELEEFAYIASHDLQEPLRKFNTFGERLHMKYADVLGDDGNFYLSRMMAAAGVMRALIENLLEYSRVTGSNHEFLKVSLDDIVKQVVSNQDLRIEEAGAAVVIENELPEIEAIASQMHQLFNNLLSNAIKFRRKDVKSQITISARKMQPGELSRWPLLQKKQVLRIEVKDNGIGFDQSDAQRIFQIFQRLHGKAEYEGTGIGLSICKRIVEMHNGIIYAEGRPDEGASFIILLPETR</sequence>
<evidence type="ECO:0000259" key="6">
    <source>
        <dbReference type="PROSITE" id="PS50109"/>
    </source>
</evidence>
<dbReference type="GO" id="GO:0000155">
    <property type="term" value="F:phosphorelay sensor kinase activity"/>
    <property type="evidence" value="ECO:0007669"/>
    <property type="project" value="InterPro"/>
</dbReference>
<dbReference type="InterPro" id="IPR004358">
    <property type="entry name" value="Sig_transdc_His_kin-like_C"/>
</dbReference>
<dbReference type="Gene3D" id="1.10.287.130">
    <property type="match status" value="1"/>
</dbReference>
<evidence type="ECO:0000256" key="2">
    <source>
        <dbReference type="ARBA" id="ARBA00012438"/>
    </source>
</evidence>
<dbReference type="InterPro" id="IPR013655">
    <property type="entry name" value="PAS_fold_3"/>
</dbReference>
<evidence type="ECO:0000256" key="4">
    <source>
        <dbReference type="ARBA" id="ARBA00022679"/>
    </source>
</evidence>
<dbReference type="FunFam" id="3.30.565.10:FF:000006">
    <property type="entry name" value="Sensor histidine kinase WalK"/>
    <property type="match status" value="1"/>
</dbReference>
<accession>A0A4Q1DAC5</accession>
<dbReference type="InterPro" id="IPR000700">
    <property type="entry name" value="PAS-assoc_C"/>
</dbReference>
<dbReference type="Gene3D" id="2.10.70.100">
    <property type="match status" value="1"/>
</dbReference>
<dbReference type="PROSITE" id="PS50109">
    <property type="entry name" value="HIS_KIN"/>
    <property type="match status" value="1"/>
</dbReference>
<dbReference type="InterPro" id="IPR003661">
    <property type="entry name" value="HisK_dim/P_dom"/>
</dbReference>
<comment type="catalytic activity">
    <reaction evidence="1">
        <text>ATP + protein L-histidine = ADP + protein N-phospho-L-histidine.</text>
        <dbReference type="EC" id="2.7.13.3"/>
    </reaction>
</comment>
<keyword evidence="4" id="KW-0808">Transferase</keyword>
<dbReference type="SMART" id="SM00086">
    <property type="entry name" value="PAC"/>
    <property type="match status" value="1"/>
</dbReference>
<dbReference type="SMART" id="SM00388">
    <property type="entry name" value="HisKA"/>
    <property type="match status" value="1"/>
</dbReference>
<dbReference type="EMBL" id="SDHZ01000001">
    <property type="protein sequence ID" value="RXK86352.1"/>
    <property type="molecule type" value="Genomic_DNA"/>
</dbReference>
<dbReference type="SMART" id="SM00387">
    <property type="entry name" value="HATPase_c"/>
    <property type="match status" value="1"/>
</dbReference>
<evidence type="ECO:0000313" key="8">
    <source>
        <dbReference type="EMBL" id="RXK86352.1"/>
    </source>
</evidence>
<dbReference type="Proteomes" id="UP000290545">
    <property type="component" value="Unassembled WGS sequence"/>
</dbReference>
<dbReference type="PRINTS" id="PR00344">
    <property type="entry name" value="BCTRLSENSOR"/>
</dbReference>
<dbReference type="AlphaFoldDB" id="A0A4Q1DAC5"/>
<dbReference type="Gene3D" id="3.30.450.20">
    <property type="entry name" value="PAS domain"/>
    <property type="match status" value="1"/>
</dbReference>
<protein>
    <recommendedName>
        <fullName evidence="2">histidine kinase</fullName>
        <ecNumber evidence="2">2.7.13.3</ecNumber>
    </recommendedName>
</protein>
<keyword evidence="3" id="KW-0597">Phosphoprotein</keyword>
<dbReference type="InterPro" id="IPR005467">
    <property type="entry name" value="His_kinase_dom"/>
</dbReference>
<dbReference type="CDD" id="cd00082">
    <property type="entry name" value="HisKA"/>
    <property type="match status" value="1"/>
</dbReference>
<dbReference type="InterPro" id="IPR003594">
    <property type="entry name" value="HATPase_dom"/>
</dbReference>
<dbReference type="InterPro" id="IPR001610">
    <property type="entry name" value="PAC"/>
</dbReference>
<dbReference type="Gene3D" id="3.30.565.10">
    <property type="entry name" value="Histidine kinase-like ATPase, C-terminal domain"/>
    <property type="match status" value="1"/>
</dbReference>
<gene>
    <name evidence="8" type="ORF">ESB13_05985</name>
</gene>
<feature type="domain" description="Histidine kinase" evidence="6">
    <location>
        <begin position="169"/>
        <end position="397"/>
    </location>
</feature>
<dbReference type="SUPFAM" id="SSF47384">
    <property type="entry name" value="Homodimeric domain of signal transducing histidine kinase"/>
    <property type="match status" value="1"/>
</dbReference>
<dbReference type="InterPro" id="IPR052162">
    <property type="entry name" value="Sensor_kinase/Photoreceptor"/>
</dbReference>
<reference evidence="8 9" key="1">
    <citation type="submission" date="2019-01" db="EMBL/GenBank/DDBJ databases">
        <title>Filimonas sp. strain TTM-71.</title>
        <authorList>
            <person name="Chen W.-M."/>
        </authorList>
    </citation>
    <scope>NUCLEOTIDE SEQUENCE [LARGE SCALE GENOMIC DNA]</scope>
    <source>
        <strain evidence="8 9">TTM-71</strain>
    </source>
</reference>
<evidence type="ECO:0000256" key="1">
    <source>
        <dbReference type="ARBA" id="ARBA00000085"/>
    </source>
</evidence>
<dbReference type="EC" id="2.7.13.3" evidence="2"/>
<keyword evidence="5 8" id="KW-0418">Kinase</keyword>
<dbReference type="InterPro" id="IPR036890">
    <property type="entry name" value="HATPase_C_sf"/>
</dbReference>
<dbReference type="InterPro" id="IPR035965">
    <property type="entry name" value="PAS-like_dom_sf"/>
</dbReference>
<keyword evidence="9" id="KW-1185">Reference proteome</keyword>
<dbReference type="PANTHER" id="PTHR43304">
    <property type="entry name" value="PHYTOCHROME-LIKE PROTEIN CPH1"/>
    <property type="match status" value="1"/>
</dbReference>
<name>A0A4Q1DAC5_9BACT</name>
<dbReference type="CDD" id="cd00130">
    <property type="entry name" value="PAS"/>
    <property type="match status" value="1"/>
</dbReference>
<comment type="caution">
    <text evidence="8">The sequence shown here is derived from an EMBL/GenBank/DDBJ whole genome shotgun (WGS) entry which is preliminary data.</text>
</comment>
<dbReference type="Pfam" id="PF02518">
    <property type="entry name" value="HATPase_c"/>
    <property type="match status" value="1"/>
</dbReference>
<organism evidence="8 9">
    <name type="scientific">Filimonas effusa</name>
    <dbReference type="NCBI Taxonomy" id="2508721"/>
    <lineage>
        <taxon>Bacteria</taxon>
        <taxon>Pseudomonadati</taxon>
        <taxon>Bacteroidota</taxon>
        <taxon>Chitinophagia</taxon>
        <taxon>Chitinophagales</taxon>
        <taxon>Chitinophagaceae</taxon>
        <taxon>Filimonas</taxon>
    </lineage>
</organism>
<dbReference type="SUPFAM" id="SSF55874">
    <property type="entry name" value="ATPase domain of HSP90 chaperone/DNA topoisomerase II/histidine kinase"/>
    <property type="match status" value="1"/>
</dbReference>
<feature type="domain" description="PAC" evidence="7">
    <location>
        <begin position="99"/>
        <end position="151"/>
    </location>
</feature>
<dbReference type="InterPro" id="IPR000014">
    <property type="entry name" value="PAS"/>
</dbReference>
<dbReference type="PROSITE" id="PS50113">
    <property type="entry name" value="PAC"/>
    <property type="match status" value="1"/>
</dbReference>
<evidence type="ECO:0000256" key="3">
    <source>
        <dbReference type="ARBA" id="ARBA00022553"/>
    </source>
</evidence>
<evidence type="ECO:0000256" key="5">
    <source>
        <dbReference type="ARBA" id="ARBA00022777"/>
    </source>
</evidence>
<dbReference type="InterPro" id="IPR036097">
    <property type="entry name" value="HisK_dim/P_sf"/>
</dbReference>